<dbReference type="RefSeq" id="YP_009393179.1">
    <property type="nucleotide sequence ID" value="NC_035266.1"/>
</dbReference>
<organism evidence="12">
    <name type="scientific">Bostrychia moritziana</name>
    <name type="common">Red alga</name>
    <name type="synonym">Polysiphonia moritziana</name>
    <dbReference type="NCBI Taxonomy" id="103713"/>
    <lineage>
        <taxon>Eukaryota</taxon>
        <taxon>Rhodophyta</taxon>
        <taxon>Florideophyceae</taxon>
        <taxon>Rhodymeniophycidae</taxon>
        <taxon>Ceramiales</taxon>
        <taxon>Rhodomelaceae</taxon>
        <taxon>Bostrychia</taxon>
    </lineage>
</organism>
<evidence type="ECO:0000256" key="6">
    <source>
        <dbReference type="ARBA" id="ARBA00022840"/>
    </source>
</evidence>
<dbReference type="InterPro" id="IPR027417">
    <property type="entry name" value="P-loop_NTPase"/>
</dbReference>
<dbReference type="SUPFAM" id="SSF48024">
    <property type="entry name" value="N-terminal domain of DnaB helicase"/>
    <property type="match status" value="1"/>
</dbReference>
<evidence type="ECO:0000256" key="8">
    <source>
        <dbReference type="ARBA" id="ARBA00023235"/>
    </source>
</evidence>
<protein>
    <recommendedName>
        <fullName evidence="9">DNA 5'-3' helicase</fullName>
        <ecNumber evidence="9">5.6.2.3</ecNumber>
    </recommendedName>
</protein>
<dbReference type="InterPro" id="IPR007694">
    <property type="entry name" value="DNA_helicase_DnaB-like_C"/>
</dbReference>
<keyword evidence="3" id="KW-0547">Nucleotide-binding</keyword>
<proteinExistence type="inferred from homology"/>
<keyword evidence="6" id="KW-0067">ATP-binding</keyword>
<dbReference type="GO" id="GO:0043139">
    <property type="term" value="F:5'-3' DNA helicase activity"/>
    <property type="evidence" value="ECO:0007669"/>
    <property type="project" value="UniProtKB-EC"/>
</dbReference>
<evidence type="ECO:0000256" key="4">
    <source>
        <dbReference type="ARBA" id="ARBA00022801"/>
    </source>
</evidence>
<dbReference type="PANTHER" id="PTHR30153">
    <property type="entry name" value="REPLICATIVE DNA HELICASE DNAB"/>
    <property type="match status" value="1"/>
</dbReference>
<name>A0A1Z1M7C5_BOSMO</name>
<dbReference type="SUPFAM" id="SSF52540">
    <property type="entry name" value="P-loop containing nucleoside triphosphate hydrolases"/>
    <property type="match status" value="1"/>
</dbReference>
<dbReference type="PROSITE" id="PS51199">
    <property type="entry name" value="SF4_HELICASE"/>
    <property type="match status" value="1"/>
</dbReference>
<dbReference type="Pfam" id="PF00772">
    <property type="entry name" value="DnaB"/>
    <property type="match status" value="1"/>
</dbReference>
<dbReference type="Pfam" id="PF03796">
    <property type="entry name" value="DnaB_C"/>
    <property type="match status" value="1"/>
</dbReference>
<gene>
    <name evidence="12" type="primary">dnaB</name>
</gene>
<evidence type="ECO:0000256" key="5">
    <source>
        <dbReference type="ARBA" id="ARBA00022806"/>
    </source>
</evidence>
<dbReference type="GO" id="GO:0003677">
    <property type="term" value="F:DNA binding"/>
    <property type="evidence" value="ECO:0007669"/>
    <property type="project" value="UniProtKB-KW"/>
</dbReference>
<dbReference type="EMBL" id="MF101419">
    <property type="protein sequence ID" value="ARW61741.1"/>
    <property type="molecule type" value="Genomic_DNA"/>
</dbReference>
<evidence type="ECO:0000256" key="3">
    <source>
        <dbReference type="ARBA" id="ARBA00022741"/>
    </source>
</evidence>
<dbReference type="GO" id="GO:0006260">
    <property type="term" value="P:DNA replication"/>
    <property type="evidence" value="ECO:0007669"/>
    <property type="project" value="UniProtKB-KW"/>
</dbReference>
<evidence type="ECO:0000256" key="7">
    <source>
        <dbReference type="ARBA" id="ARBA00023125"/>
    </source>
</evidence>
<dbReference type="GO" id="GO:0005524">
    <property type="term" value="F:ATP binding"/>
    <property type="evidence" value="ECO:0007669"/>
    <property type="project" value="UniProtKB-KW"/>
</dbReference>
<dbReference type="Gene3D" id="3.40.50.300">
    <property type="entry name" value="P-loop containing nucleotide triphosphate hydrolases"/>
    <property type="match status" value="2"/>
</dbReference>
<dbReference type="InterPro" id="IPR016136">
    <property type="entry name" value="DNA_helicase_N/primase_C"/>
</dbReference>
<keyword evidence="2" id="KW-0235">DNA replication</keyword>
<dbReference type="Gene3D" id="1.10.860.10">
    <property type="entry name" value="DNAb Helicase, Chain A"/>
    <property type="match status" value="1"/>
</dbReference>
<dbReference type="InterPro" id="IPR036185">
    <property type="entry name" value="DNA_heli_DnaB-like_N_sf"/>
</dbReference>
<reference evidence="12" key="1">
    <citation type="journal article" date="2017" name="J. Phycol.">
        <title>Analysis of chloroplast genomes and a supermatrix inform reclassification of the Rhodomelaceae (Rhodophyta).</title>
        <authorList>
            <person name="Diaz-Tapia P."/>
            <person name="Maggs C.A."/>
            <person name="West J.A."/>
            <person name="Verbruggen H."/>
        </authorList>
    </citation>
    <scope>NUCLEOTIDE SEQUENCE</scope>
    <source>
        <strain evidence="12">JW3660</strain>
    </source>
</reference>
<keyword evidence="12" id="KW-0934">Plastid</keyword>
<keyword evidence="5 12" id="KW-0347">Helicase</keyword>
<dbReference type="InterPro" id="IPR007693">
    <property type="entry name" value="DNA_helicase_DnaB-like_N"/>
</dbReference>
<evidence type="ECO:0000256" key="9">
    <source>
        <dbReference type="ARBA" id="ARBA00044969"/>
    </source>
</evidence>
<evidence type="ECO:0000259" key="11">
    <source>
        <dbReference type="PROSITE" id="PS51199"/>
    </source>
</evidence>
<comment type="similarity">
    <text evidence="1">Belongs to the helicase family. DnaB subfamily.</text>
</comment>
<dbReference type="GeneID" id="33354831"/>
<dbReference type="GO" id="GO:0005829">
    <property type="term" value="C:cytosol"/>
    <property type="evidence" value="ECO:0007669"/>
    <property type="project" value="TreeGrafter"/>
</dbReference>
<dbReference type="EC" id="5.6.2.3" evidence="9"/>
<dbReference type="AlphaFoldDB" id="A0A1Z1M7C5"/>
<evidence type="ECO:0000256" key="10">
    <source>
        <dbReference type="ARBA" id="ARBA00048954"/>
    </source>
</evidence>
<dbReference type="PANTHER" id="PTHR30153:SF2">
    <property type="entry name" value="REPLICATIVE DNA HELICASE"/>
    <property type="match status" value="1"/>
</dbReference>
<keyword evidence="4" id="KW-0378">Hydrolase</keyword>
<keyword evidence="7" id="KW-0238">DNA-binding</keyword>
<evidence type="ECO:0000256" key="2">
    <source>
        <dbReference type="ARBA" id="ARBA00022705"/>
    </source>
</evidence>
<dbReference type="GO" id="GO:0016787">
    <property type="term" value="F:hydrolase activity"/>
    <property type="evidence" value="ECO:0007669"/>
    <property type="project" value="UniProtKB-KW"/>
</dbReference>
<sequence>MDKLYKNYKHPFLPQNYIAEEILIGILLIYPETFLSIMSNVQKEYFFLESHQLIFVTLKNLYKSKQLNILELLYKLQENKILWKIGGIKKIINIMKQSQIFISSSKINHFHCTKELIKLISANYYKRLLIQYGHNIIKLGYISKIKNISLERKISNYLNSINSIHFSMYTEGNNITSFKDLVTKQITEIQQNKKIKTQDIIKSGFYELDKITCGLPNGDLIIIAGRPSTGKTSLAINIAYNIFSNKQGNISIFSLEMSSKQILNKFISIASKIPTNKINQLSHKQWLDITKLCKELLYNNIYINQQNHLNFDQIEKTAKDIKKKDKNLRLIIIDYLQLIQLNNQNHFNRTQELGYITRKLKLLAQFLKLPIIVLSQLNRNIETRTQKKPLLSDLKESGCISYKNNIKILNRYFNEINIINLSNITTTKFKTHITNLQNSSKQRLLLLNNTKMTKYLNIFQNYMFKHKTKSEILILTHNHKYLCEKNWIKTQYTSNKTKINFIIKNSNNLIVNLSYFIKTSYIDKIEFNEYLKCYDINKENNFNLISEKVILHNSIEQDADIVMILNEKNEENPPSINEKTLDLIVCKNRNGPTGSCEITLMLTTTSFKQKTGYMKENTRFTFS</sequence>
<comment type="catalytic activity">
    <reaction evidence="10">
        <text>ATP + H2O = ADP + phosphate + H(+)</text>
        <dbReference type="Rhea" id="RHEA:13065"/>
        <dbReference type="ChEBI" id="CHEBI:15377"/>
        <dbReference type="ChEBI" id="CHEBI:15378"/>
        <dbReference type="ChEBI" id="CHEBI:30616"/>
        <dbReference type="ChEBI" id="CHEBI:43474"/>
        <dbReference type="ChEBI" id="CHEBI:456216"/>
        <dbReference type="EC" id="5.6.2.3"/>
    </reaction>
</comment>
<keyword evidence="12" id="KW-0150">Chloroplast</keyword>
<accession>A0A1Z1M7C5</accession>
<feature type="domain" description="SF4 helicase" evidence="11">
    <location>
        <begin position="194"/>
        <end position="398"/>
    </location>
</feature>
<evidence type="ECO:0000256" key="1">
    <source>
        <dbReference type="ARBA" id="ARBA00008428"/>
    </source>
</evidence>
<evidence type="ECO:0000313" key="12">
    <source>
        <dbReference type="EMBL" id="ARW61741.1"/>
    </source>
</evidence>
<geneLocation type="chloroplast" evidence="12"/>
<keyword evidence="8" id="KW-0413">Isomerase</keyword>